<dbReference type="CDD" id="cd00087">
    <property type="entry name" value="FReD"/>
    <property type="match status" value="1"/>
</dbReference>
<protein>
    <submittedName>
        <fullName evidence="4">Ficolin-2-like</fullName>
    </submittedName>
</protein>
<evidence type="ECO:0000313" key="3">
    <source>
        <dbReference type="Proteomes" id="UP000504633"/>
    </source>
</evidence>
<dbReference type="PROSITE" id="PS51406">
    <property type="entry name" value="FIBRINOGEN_C_2"/>
    <property type="match status" value="1"/>
</dbReference>
<dbReference type="Pfam" id="PF00147">
    <property type="entry name" value="Fibrinogen_C"/>
    <property type="match status" value="1"/>
</dbReference>
<feature type="chain" id="PRO_5026843603" evidence="1">
    <location>
        <begin position="23"/>
        <end position="335"/>
    </location>
</feature>
<feature type="signal peptide" evidence="1">
    <location>
        <begin position="1"/>
        <end position="22"/>
    </location>
</feature>
<dbReference type="InterPro" id="IPR002181">
    <property type="entry name" value="Fibrinogen_a/b/g_C_dom"/>
</dbReference>
<proteinExistence type="predicted"/>
<evidence type="ECO:0000259" key="2">
    <source>
        <dbReference type="PROSITE" id="PS51406"/>
    </source>
</evidence>
<dbReference type="GeneID" id="111599242"/>
<dbReference type="SUPFAM" id="SSF56496">
    <property type="entry name" value="Fibrinogen C-terminal domain-like"/>
    <property type="match status" value="1"/>
</dbReference>
<dbReference type="InterPro" id="IPR036056">
    <property type="entry name" value="Fibrinogen-like_C"/>
</dbReference>
<name>A0A6J1LY10_DROHY</name>
<evidence type="ECO:0000256" key="1">
    <source>
        <dbReference type="SAM" id="SignalP"/>
    </source>
</evidence>
<dbReference type="SMART" id="SM00186">
    <property type="entry name" value="FBG"/>
    <property type="match status" value="1"/>
</dbReference>
<dbReference type="PANTHER" id="PTHR19143">
    <property type="entry name" value="FIBRINOGEN/TENASCIN/ANGIOPOEITIN"/>
    <property type="match status" value="1"/>
</dbReference>
<sequence>MLLKAQSFVCVLVFGYFATVAAEDKQLNNVLQSKTIHIVDVNGNTGSMQINATYKNINTLNVVGNANHSLLANFIGTGLIKSPPAPAADVTTIISELRAQINSLNASVNHLTNLLTSHLEERKLERQAAGCSVIDNVSSVQLIQIPGYAPFRVLCDSEVGWMVIQRRCDGSIDFYRNWQAYRNGFGSYEGEFFLGLEYIHRLTKSRPYELYIELIDFDNRISYARYDSFLIGCEQEQYMLKSLGTYSGNAGDSLKYNLYDKFSTYDYDNDDWSGGNCANYYESGWWYKWNANSNLNGRYIKSGEKSAKGIWWYTLHGYYSLKSVGMFIRPKYTLL</sequence>
<reference evidence="4" key="1">
    <citation type="submission" date="2025-08" db="UniProtKB">
        <authorList>
            <consortium name="RefSeq"/>
        </authorList>
    </citation>
    <scope>IDENTIFICATION</scope>
    <source>
        <strain evidence="4">15085-1641.00</strain>
        <tissue evidence="4">Whole body</tissue>
    </source>
</reference>
<dbReference type="Proteomes" id="UP000504633">
    <property type="component" value="Unplaced"/>
</dbReference>
<dbReference type="OMA" id="NCANYYE"/>
<dbReference type="Gene3D" id="3.90.215.10">
    <property type="entry name" value="Gamma Fibrinogen, chain A, domain 1"/>
    <property type="match status" value="1"/>
</dbReference>
<keyword evidence="3" id="KW-1185">Reference proteome</keyword>
<dbReference type="PANTHER" id="PTHR19143:SF327">
    <property type="entry name" value="FI21813P1-RELATED"/>
    <property type="match status" value="1"/>
</dbReference>
<gene>
    <name evidence="4" type="primary">LOC111599242</name>
</gene>
<dbReference type="KEGG" id="dhe:111599242"/>
<dbReference type="InterPro" id="IPR050373">
    <property type="entry name" value="Fibrinogen_C-term_domain"/>
</dbReference>
<dbReference type="InterPro" id="IPR014716">
    <property type="entry name" value="Fibrinogen_a/b/g_C_1"/>
</dbReference>
<dbReference type="RefSeq" id="XP_023170610.2">
    <property type="nucleotide sequence ID" value="XM_023314842.2"/>
</dbReference>
<evidence type="ECO:0000313" key="4">
    <source>
        <dbReference type="RefSeq" id="XP_023170610.2"/>
    </source>
</evidence>
<dbReference type="GO" id="GO:0005615">
    <property type="term" value="C:extracellular space"/>
    <property type="evidence" value="ECO:0007669"/>
    <property type="project" value="TreeGrafter"/>
</dbReference>
<organism evidence="3 4">
    <name type="scientific">Drosophila hydei</name>
    <name type="common">Fruit fly</name>
    <dbReference type="NCBI Taxonomy" id="7224"/>
    <lineage>
        <taxon>Eukaryota</taxon>
        <taxon>Metazoa</taxon>
        <taxon>Ecdysozoa</taxon>
        <taxon>Arthropoda</taxon>
        <taxon>Hexapoda</taxon>
        <taxon>Insecta</taxon>
        <taxon>Pterygota</taxon>
        <taxon>Neoptera</taxon>
        <taxon>Endopterygota</taxon>
        <taxon>Diptera</taxon>
        <taxon>Brachycera</taxon>
        <taxon>Muscomorpha</taxon>
        <taxon>Ephydroidea</taxon>
        <taxon>Drosophilidae</taxon>
        <taxon>Drosophila</taxon>
    </lineage>
</organism>
<keyword evidence="1" id="KW-0732">Signal</keyword>
<accession>A0A6J1LY10</accession>
<feature type="domain" description="Fibrinogen C-terminal" evidence="2">
    <location>
        <begin position="122"/>
        <end position="332"/>
    </location>
</feature>
<dbReference type="AlphaFoldDB" id="A0A6J1LY10"/>
<dbReference type="OrthoDB" id="6145874at2759"/>